<dbReference type="HOGENOM" id="CLU_520645_0_0_9"/>
<evidence type="ECO:0000256" key="2">
    <source>
        <dbReference type="ARBA" id="ARBA00011738"/>
    </source>
</evidence>
<dbReference type="InterPro" id="IPR029063">
    <property type="entry name" value="SAM-dependent_MTases_sf"/>
</dbReference>
<dbReference type="Gene3D" id="3.50.50.60">
    <property type="entry name" value="FAD/NAD(P)-binding domain"/>
    <property type="match status" value="2"/>
</dbReference>
<dbReference type="Pfam" id="PF07992">
    <property type="entry name" value="Pyr_redox_2"/>
    <property type="match status" value="1"/>
</dbReference>
<dbReference type="InterPro" id="IPR050097">
    <property type="entry name" value="Ferredoxin-NADP_redctase_2"/>
</dbReference>
<dbReference type="Pfam" id="PF13649">
    <property type="entry name" value="Methyltransf_25"/>
    <property type="match status" value="1"/>
</dbReference>
<comment type="caution">
    <text evidence="7">The sequence shown here is derived from an EMBL/GenBank/DDBJ whole genome shotgun (WGS) entry which is preliminary data.</text>
</comment>
<dbReference type="STRING" id="759851.SAMN04244570_1159"/>
<dbReference type="InterPro" id="IPR041698">
    <property type="entry name" value="Methyltransf_25"/>
</dbReference>
<evidence type="ECO:0000259" key="5">
    <source>
        <dbReference type="Pfam" id="PF07992"/>
    </source>
</evidence>
<dbReference type="PRINTS" id="PR00368">
    <property type="entry name" value="FADPNR"/>
</dbReference>
<name>F9DVX2_9BACL</name>
<feature type="domain" description="FAD/NAD(P)-binding" evidence="5">
    <location>
        <begin position="26"/>
        <end position="304"/>
    </location>
</feature>
<evidence type="ECO:0000259" key="6">
    <source>
        <dbReference type="Pfam" id="PF13649"/>
    </source>
</evidence>
<sequence>MLKRQNPNRNNEKVNLFKGVDKMILDCAVIGGGPAGLNAALVLGRSRRKTILFDDNKPRNAVTSESHGFITRDGIHPQEFKRVAQEELSRYPDVRIEKQRVYRINKENTFFQVETENGEVYSAKKIILATGFKEVLPDIPRVEEFYGKSLFSCPFCDGWELRDRPLAVIANDQKAFHMAKLVSNWTNDLIIFTNGNKILSLEEQELLKRYGISINEKKIATFIGENRMLKKIQLEDGTKVLREGGFISVEWKQAASFDSTLKYTLNEHGGIETDSWQRTNTEGVFACGDTRISGPSQLIIGTAEGSMAAISVITALTEEKFNQDKQPLKRRIYMHHPHGKNSKEKVSYLESPERRKEFSPEQLLNMIPLKETDSILDFGAGTGYFSIPVAKRTTGKVYALDIDAAMLAIIKEKSLKEQLSNIVPVQGSMEELPSPEGTIDMIIASLILHEIQPLGPLLQQMRNVLKKEGHLICLELEPKGSSDKGPRITLEGMEREMKEAGFQVTEKYFPSESLYMLVAQRRD</sequence>
<dbReference type="PRINTS" id="PR00469">
    <property type="entry name" value="PNDRDTASEII"/>
</dbReference>
<dbReference type="CDD" id="cd02440">
    <property type="entry name" value="AdoMet_MTases"/>
    <property type="match status" value="1"/>
</dbReference>
<comment type="subunit">
    <text evidence="2">Homodimer.</text>
</comment>
<organism evidence="7 8">
    <name type="scientific">Sporosarcina newyorkensis 2681</name>
    <dbReference type="NCBI Taxonomy" id="1027292"/>
    <lineage>
        <taxon>Bacteria</taxon>
        <taxon>Bacillati</taxon>
        <taxon>Bacillota</taxon>
        <taxon>Bacilli</taxon>
        <taxon>Bacillales</taxon>
        <taxon>Caryophanaceae</taxon>
        <taxon>Sporosarcina</taxon>
    </lineage>
</organism>
<keyword evidence="3" id="KW-0285">Flavoprotein</keyword>
<evidence type="ECO:0000256" key="1">
    <source>
        <dbReference type="ARBA" id="ARBA00001974"/>
    </source>
</evidence>
<dbReference type="InterPro" id="IPR036188">
    <property type="entry name" value="FAD/NAD-bd_sf"/>
</dbReference>
<evidence type="ECO:0000313" key="8">
    <source>
        <dbReference type="Proteomes" id="UP000005316"/>
    </source>
</evidence>
<dbReference type="Gene3D" id="3.40.50.150">
    <property type="entry name" value="Vaccinia Virus protein VP39"/>
    <property type="match status" value="1"/>
</dbReference>
<evidence type="ECO:0000256" key="4">
    <source>
        <dbReference type="ARBA" id="ARBA00023002"/>
    </source>
</evidence>
<dbReference type="Proteomes" id="UP000005316">
    <property type="component" value="Unassembled WGS sequence"/>
</dbReference>
<dbReference type="AlphaFoldDB" id="F9DVX2"/>
<dbReference type="EMBL" id="AFPZ01000095">
    <property type="protein sequence ID" value="EGQ22353.1"/>
    <property type="molecule type" value="Genomic_DNA"/>
</dbReference>
<dbReference type="eggNOG" id="COG0492">
    <property type="taxonomic scope" value="Bacteria"/>
</dbReference>
<dbReference type="InterPro" id="IPR023753">
    <property type="entry name" value="FAD/NAD-binding_dom"/>
</dbReference>
<dbReference type="eggNOG" id="COG2226">
    <property type="taxonomic scope" value="Bacteria"/>
</dbReference>
<proteinExistence type="predicted"/>
<comment type="cofactor">
    <cofactor evidence="1">
        <name>FAD</name>
        <dbReference type="ChEBI" id="CHEBI:57692"/>
    </cofactor>
</comment>
<reference evidence="7 8" key="1">
    <citation type="submission" date="2011-04" db="EMBL/GenBank/DDBJ databases">
        <authorList>
            <person name="Muzny D."/>
            <person name="Qin X."/>
            <person name="Deng J."/>
            <person name="Jiang H."/>
            <person name="Liu Y."/>
            <person name="Qu J."/>
            <person name="Song X.-Z."/>
            <person name="Zhang L."/>
            <person name="Thornton R."/>
            <person name="Coyle M."/>
            <person name="Francisco L."/>
            <person name="Jackson L."/>
            <person name="Javaid M."/>
            <person name="Korchina V."/>
            <person name="Kovar C."/>
            <person name="Mata R."/>
            <person name="Mathew T."/>
            <person name="Ngo R."/>
            <person name="Nguyen L."/>
            <person name="Nguyen N."/>
            <person name="Okwuonu G."/>
            <person name="Ongeri F."/>
            <person name="Pham C."/>
            <person name="Simmons D."/>
            <person name="Wilczek-Boney K."/>
            <person name="Hale W."/>
            <person name="Jakkamsetti A."/>
            <person name="Pham P."/>
            <person name="Ruth R."/>
            <person name="San Lucas F."/>
            <person name="Warren J."/>
            <person name="Zhang J."/>
            <person name="Zhao Z."/>
            <person name="Zhou C."/>
            <person name="Zhu D."/>
            <person name="Lee S."/>
            <person name="Bess C."/>
            <person name="Blankenburg K."/>
            <person name="Forbes L."/>
            <person name="Fu Q."/>
            <person name="Gubbala S."/>
            <person name="Hirani K."/>
            <person name="Jayaseelan J.C."/>
            <person name="Lara F."/>
            <person name="Munidasa M."/>
            <person name="Palculict T."/>
            <person name="Patil S."/>
            <person name="Pu L.-L."/>
            <person name="Saada N."/>
            <person name="Tang L."/>
            <person name="Weissenberger G."/>
            <person name="Zhu Y."/>
            <person name="Hemphill L."/>
            <person name="Shang Y."/>
            <person name="Youmans B."/>
            <person name="Ayvaz T."/>
            <person name="Ross M."/>
            <person name="Santibanez J."/>
            <person name="Aqrawi P."/>
            <person name="Gross S."/>
            <person name="Joshi V."/>
            <person name="Fowler G."/>
            <person name="Nazareth L."/>
            <person name="Reid J."/>
            <person name="Worley K."/>
            <person name="Petrosino J."/>
            <person name="Highlander S."/>
            <person name="Gibbs R."/>
        </authorList>
    </citation>
    <scope>NUCLEOTIDE SEQUENCE [LARGE SCALE GENOMIC DNA]</scope>
    <source>
        <strain evidence="7 8">2681</strain>
    </source>
</reference>
<accession>F9DVX2</accession>
<dbReference type="PANTHER" id="PTHR48105">
    <property type="entry name" value="THIOREDOXIN REDUCTASE 1-RELATED-RELATED"/>
    <property type="match status" value="1"/>
</dbReference>
<dbReference type="GO" id="GO:0004791">
    <property type="term" value="F:thioredoxin-disulfide reductase (NADPH) activity"/>
    <property type="evidence" value="ECO:0007669"/>
    <property type="project" value="UniProtKB-EC"/>
</dbReference>
<evidence type="ECO:0000313" key="7">
    <source>
        <dbReference type="EMBL" id="EGQ22353.1"/>
    </source>
</evidence>
<feature type="domain" description="Methyltransferase" evidence="6">
    <location>
        <begin position="375"/>
        <end position="469"/>
    </location>
</feature>
<gene>
    <name evidence="7" type="primary">trxB6</name>
    <name evidence="7" type="ORF">HMPREF9372_2953</name>
</gene>
<keyword evidence="4 7" id="KW-0560">Oxidoreductase</keyword>
<protein>
    <submittedName>
        <fullName evidence="7">Thioredoxin-disulfide reductase</fullName>
        <ecNumber evidence="7">1.8.1.9</ecNumber>
    </submittedName>
</protein>
<dbReference type="SUPFAM" id="SSF53335">
    <property type="entry name" value="S-adenosyl-L-methionine-dependent methyltransferases"/>
    <property type="match status" value="1"/>
</dbReference>
<dbReference type="EC" id="1.8.1.9" evidence="7"/>
<evidence type="ECO:0000256" key="3">
    <source>
        <dbReference type="ARBA" id="ARBA00022630"/>
    </source>
</evidence>
<dbReference type="SUPFAM" id="SSF51905">
    <property type="entry name" value="FAD/NAD(P)-binding domain"/>
    <property type="match status" value="1"/>
</dbReference>